<organism evidence="2 3">
    <name type="scientific">Virgibacillus indicus</name>
    <dbReference type="NCBI Taxonomy" id="2024554"/>
    <lineage>
        <taxon>Bacteria</taxon>
        <taxon>Bacillati</taxon>
        <taxon>Bacillota</taxon>
        <taxon>Bacilli</taxon>
        <taxon>Bacillales</taxon>
        <taxon>Bacillaceae</taxon>
        <taxon>Virgibacillus</taxon>
    </lineage>
</organism>
<dbReference type="GO" id="GO:0016787">
    <property type="term" value="F:hydrolase activity"/>
    <property type="evidence" value="ECO:0007669"/>
    <property type="project" value="UniProtKB-KW"/>
</dbReference>
<name>A0A265N716_9BACI</name>
<dbReference type="RefSeq" id="WP_094887327.1">
    <property type="nucleotide sequence ID" value="NZ_NPMS01000014.1"/>
</dbReference>
<evidence type="ECO:0000313" key="3">
    <source>
        <dbReference type="Proteomes" id="UP000216498"/>
    </source>
</evidence>
<comment type="caution">
    <text evidence="2">The sequence shown here is derived from an EMBL/GenBank/DDBJ whole genome shotgun (WGS) entry which is preliminary data.</text>
</comment>
<protein>
    <submittedName>
        <fullName evidence="2">NUDIX hydrolase</fullName>
    </submittedName>
</protein>
<dbReference type="InterPro" id="IPR000086">
    <property type="entry name" value="NUDIX_hydrolase_dom"/>
</dbReference>
<dbReference type="Proteomes" id="UP000216498">
    <property type="component" value="Unassembled WGS sequence"/>
</dbReference>
<evidence type="ECO:0000259" key="1">
    <source>
        <dbReference type="PROSITE" id="PS51462"/>
    </source>
</evidence>
<dbReference type="InterPro" id="IPR015797">
    <property type="entry name" value="NUDIX_hydrolase-like_dom_sf"/>
</dbReference>
<accession>A0A265N716</accession>
<dbReference type="Pfam" id="PF00293">
    <property type="entry name" value="NUDIX"/>
    <property type="match status" value="1"/>
</dbReference>
<dbReference type="OrthoDB" id="9804442at2"/>
<dbReference type="PROSITE" id="PS51462">
    <property type="entry name" value="NUDIX"/>
    <property type="match status" value="1"/>
</dbReference>
<keyword evidence="2" id="KW-0378">Hydrolase</keyword>
<dbReference type="EMBL" id="NPMS01000014">
    <property type="protein sequence ID" value="OZU87136.1"/>
    <property type="molecule type" value="Genomic_DNA"/>
</dbReference>
<dbReference type="Gene3D" id="3.90.79.10">
    <property type="entry name" value="Nucleoside Triphosphate Pyrophosphohydrolase"/>
    <property type="match status" value="1"/>
</dbReference>
<keyword evidence="3" id="KW-1185">Reference proteome</keyword>
<reference evidence="2 3" key="1">
    <citation type="submission" date="2017-08" db="EMBL/GenBank/DDBJ databases">
        <title>Virgibacillus indicus sp. nov. and Virgibacillus profoundi sp. nov, two moderately halophilic bacteria isolated from marine sediment by using the Microfluidic Streak Plate.</title>
        <authorList>
            <person name="Xu B."/>
            <person name="Hu B."/>
            <person name="Wang J."/>
            <person name="Zhu Y."/>
            <person name="Huang L."/>
            <person name="Du W."/>
            <person name="Huang Y."/>
        </authorList>
    </citation>
    <scope>NUCLEOTIDE SEQUENCE [LARGE SCALE GENOMIC DNA]</scope>
    <source>
        <strain evidence="2 3">IO3-P2-C2</strain>
    </source>
</reference>
<dbReference type="SUPFAM" id="SSF55811">
    <property type="entry name" value="Nudix"/>
    <property type="match status" value="1"/>
</dbReference>
<dbReference type="CDD" id="cd02883">
    <property type="entry name" value="NUDIX_Hydrolase"/>
    <property type="match status" value="1"/>
</dbReference>
<feature type="domain" description="Nudix hydrolase" evidence="1">
    <location>
        <begin position="27"/>
        <end position="160"/>
    </location>
</feature>
<sequence>MTTAYVNWGESKVKLTWIADNRLPQRNLITSVHGFCFYNRELLMVDLKDRGWDFPGGHIEKGETPEECFKRESMEEGYVSGACHLLGYMEVNHHDNPVWNENSPYPKIGYQIFYRMDIEELHAFEGNYESARRIFINPRDGADYYQDWHEIYQSILDSACSFAEMREGK</sequence>
<gene>
    <name evidence="2" type="ORF">CIL03_18295</name>
</gene>
<proteinExistence type="predicted"/>
<evidence type="ECO:0000313" key="2">
    <source>
        <dbReference type="EMBL" id="OZU87136.1"/>
    </source>
</evidence>
<dbReference type="AlphaFoldDB" id="A0A265N716"/>